<evidence type="ECO:0000256" key="3">
    <source>
        <dbReference type="ARBA" id="ARBA00023002"/>
    </source>
</evidence>
<dbReference type="RefSeq" id="WP_024863650.1">
    <property type="nucleotide sequence ID" value="NZ_CP024965.1"/>
</dbReference>
<keyword evidence="9" id="KW-1185">Reference proteome</keyword>
<dbReference type="Gene3D" id="3.20.20.100">
    <property type="entry name" value="NADP-dependent oxidoreductase domain"/>
    <property type="match status" value="1"/>
</dbReference>
<dbReference type="InterPro" id="IPR018170">
    <property type="entry name" value="Aldo/ket_reductase_CS"/>
</dbReference>
<reference evidence="8 9" key="1">
    <citation type="submission" date="2017-11" db="EMBL/GenBank/DDBJ databases">
        <title>Genome sequence of Entomoplasma somnilux PYAN-1 (ATCC 49194).</title>
        <authorList>
            <person name="Lo W.-S."/>
            <person name="Gasparich G.E."/>
            <person name="Kuo C.-H."/>
        </authorList>
    </citation>
    <scope>NUCLEOTIDE SEQUENCE [LARGE SCALE GENOMIC DNA]</scope>
    <source>
        <strain evidence="8 9">PYAN-1</strain>
    </source>
</reference>
<feature type="binding site" evidence="5">
    <location>
        <position position="112"/>
    </location>
    <ligand>
        <name>substrate</name>
    </ligand>
</feature>
<feature type="active site" description="Proton donor" evidence="4">
    <location>
        <position position="54"/>
    </location>
</feature>
<dbReference type="GO" id="GO:0016616">
    <property type="term" value="F:oxidoreductase activity, acting on the CH-OH group of donors, NAD or NADP as acceptor"/>
    <property type="evidence" value="ECO:0007669"/>
    <property type="project" value="UniProtKB-ARBA"/>
</dbReference>
<dbReference type="AlphaFoldDB" id="A0A2K8NXE8"/>
<evidence type="ECO:0000259" key="7">
    <source>
        <dbReference type="Pfam" id="PF00248"/>
    </source>
</evidence>
<organism evidence="8 9">
    <name type="scientific">Williamsoniiplasma somnilux</name>
    <dbReference type="NCBI Taxonomy" id="215578"/>
    <lineage>
        <taxon>Bacteria</taxon>
        <taxon>Bacillati</taxon>
        <taxon>Mycoplasmatota</taxon>
        <taxon>Mollicutes</taxon>
        <taxon>Entomoplasmatales</taxon>
        <taxon>Williamsoniiplasma</taxon>
    </lineage>
</organism>
<name>A0A2K8NXE8_9MOLU</name>
<comment type="similarity">
    <text evidence="1">Belongs to the aldo/keto reductase family.</text>
</comment>
<evidence type="ECO:0000256" key="1">
    <source>
        <dbReference type="ARBA" id="ARBA00007905"/>
    </source>
</evidence>
<feature type="domain" description="NADP-dependent oxidoreductase" evidence="7">
    <location>
        <begin position="24"/>
        <end position="260"/>
    </location>
</feature>
<dbReference type="PROSITE" id="PS00063">
    <property type="entry name" value="ALDOKETO_REDUCTASE_3"/>
    <property type="match status" value="1"/>
</dbReference>
<feature type="site" description="Lowers pKa of active site Tyr" evidence="6">
    <location>
        <position position="79"/>
    </location>
</feature>
<dbReference type="InterPro" id="IPR023210">
    <property type="entry name" value="NADP_OxRdtase_dom"/>
</dbReference>
<proteinExistence type="inferred from homology"/>
<accession>A0A2K8NXE8</accession>
<gene>
    <name evidence="8" type="ORF">ESOMN_v1c00280</name>
</gene>
<dbReference type="Pfam" id="PF00248">
    <property type="entry name" value="Aldo_ket_red"/>
    <property type="match status" value="1"/>
</dbReference>
<dbReference type="InterPro" id="IPR036812">
    <property type="entry name" value="NAD(P)_OxRdtase_dom_sf"/>
</dbReference>
<dbReference type="PIRSF" id="PIRSF000097">
    <property type="entry name" value="AKR"/>
    <property type="match status" value="1"/>
</dbReference>
<sequence length="284" mass="32760">MKDIKNIKIKMNNGTSIPQFGLGTYLMNDEAAAKEAIKYAISIGYKHIDCAFVYRNQKVVGQAIKESGVKREDLFITSKVWIDMTTKADVLKQIDTILEDLETDYLDLCLIHWYTKYSVEMYKGLEEAYKQGKLKAIGVSNFMIEQLEQFLPQVNIVPQMNQFELNPLLRRPELVKYCFDKNIQVTSYQTIMKGKVGEIAEIQDLAKKYSVTPSQVALRWAIQKGIVVIPKSVTQSRLFENQDISKFELTKEDIQLIDKIPTQKNNSLDPYTYGEKYFKEHGIK</sequence>
<dbReference type="KEGG" id="esx:ESOMN_v1c00280"/>
<evidence type="ECO:0000256" key="5">
    <source>
        <dbReference type="PIRSR" id="PIRSR000097-2"/>
    </source>
</evidence>
<dbReference type="SUPFAM" id="SSF51430">
    <property type="entry name" value="NAD(P)-linked oxidoreductase"/>
    <property type="match status" value="1"/>
</dbReference>
<dbReference type="FunFam" id="3.20.20.100:FF:000002">
    <property type="entry name" value="2,5-diketo-D-gluconic acid reductase A"/>
    <property type="match status" value="1"/>
</dbReference>
<keyword evidence="2" id="KW-0521">NADP</keyword>
<protein>
    <submittedName>
        <fullName evidence="8">Aldo/keto reductase</fullName>
    </submittedName>
</protein>
<keyword evidence="3" id="KW-0560">Oxidoreductase</keyword>
<evidence type="ECO:0000313" key="9">
    <source>
        <dbReference type="Proteomes" id="UP000232230"/>
    </source>
</evidence>
<evidence type="ECO:0000313" key="8">
    <source>
        <dbReference type="EMBL" id="ATZ18414.1"/>
    </source>
</evidence>
<evidence type="ECO:0000256" key="4">
    <source>
        <dbReference type="PIRSR" id="PIRSR000097-1"/>
    </source>
</evidence>
<evidence type="ECO:0000256" key="2">
    <source>
        <dbReference type="ARBA" id="ARBA00022857"/>
    </source>
</evidence>
<dbReference type="CDD" id="cd19071">
    <property type="entry name" value="AKR_AKR1-5-like"/>
    <property type="match status" value="1"/>
</dbReference>
<dbReference type="PANTHER" id="PTHR43827">
    <property type="entry name" value="2,5-DIKETO-D-GLUCONIC ACID REDUCTASE"/>
    <property type="match status" value="1"/>
</dbReference>
<dbReference type="EMBL" id="CP024965">
    <property type="protein sequence ID" value="ATZ18414.1"/>
    <property type="molecule type" value="Genomic_DNA"/>
</dbReference>
<dbReference type="InterPro" id="IPR020471">
    <property type="entry name" value="AKR"/>
</dbReference>
<dbReference type="PRINTS" id="PR00069">
    <property type="entry name" value="ALDKETRDTASE"/>
</dbReference>
<evidence type="ECO:0000256" key="6">
    <source>
        <dbReference type="PIRSR" id="PIRSR000097-3"/>
    </source>
</evidence>
<dbReference type="Proteomes" id="UP000232230">
    <property type="component" value="Chromosome"/>
</dbReference>
<dbReference type="PANTHER" id="PTHR43827:SF3">
    <property type="entry name" value="NADP-DEPENDENT OXIDOREDUCTASE DOMAIN-CONTAINING PROTEIN"/>
    <property type="match status" value="1"/>
</dbReference>